<feature type="transmembrane region" description="Helical" evidence="9">
    <location>
        <begin position="23"/>
        <end position="48"/>
    </location>
</feature>
<evidence type="ECO:0000256" key="9">
    <source>
        <dbReference type="RuleBase" id="RU363047"/>
    </source>
</evidence>
<evidence type="ECO:0000256" key="1">
    <source>
        <dbReference type="ARBA" id="ARBA00004141"/>
    </source>
</evidence>
<dbReference type="CDD" id="cd15917">
    <property type="entry name" value="7tmA_OR51_52-like"/>
    <property type="match status" value="1"/>
</dbReference>
<keyword evidence="3 8" id="KW-0812">Transmembrane</keyword>
<dbReference type="PROSITE" id="PS50262">
    <property type="entry name" value="G_PROTEIN_RECEP_F1_2"/>
    <property type="match status" value="1"/>
</dbReference>
<comment type="similarity">
    <text evidence="8">Belongs to the G-protein coupled receptor 1 family.</text>
</comment>
<sequence>MLNTTSSHPTYFTLLGIPGLEPFYVSIAFIFFLVYVISLLGNLILLFIIRIDRSLHEPMYFFLCMLSSIDLVLSNSTTPKMLGILWSNNHKIYFEACLTQMFFLHSFAIMESALLLAMSFDRYIAICQPLRYNAILTTFLITNIGLLAISRAVALMAPLPFLIKRLPFCSANVIHHSYCEHMAVVKLACVDTTFNNIYGLVVALVIVGLDLVFIIWSYILILQAVFRLASTEARYKALSTCAAHICAILSFYVPVVLSSVVHRFGKDVPLHIHILLANVYLMLPPLINPIVYGVRTKQIRNRIRSAIKVDFTCFIRVHADQNTSKSKQPPKRKQNQHLTQDSPSMLYRR</sequence>
<dbReference type="Pfam" id="PF13853">
    <property type="entry name" value="7tm_4"/>
    <property type="match status" value="1"/>
</dbReference>
<feature type="transmembrane region" description="Helical" evidence="9">
    <location>
        <begin position="98"/>
        <end position="120"/>
    </location>
</feature>
<dbReference type="Proteomes" id="UP001162483">
    <property type="component" value="Unassembled WGS sequence"/>
</dbReference>
<feature type="transmembrane region" description="Helical" evidence="9">
    <location>
        <begin position="272"/>
        <end position="294"/>
    </location>
</feature>
<evidence type="ECO:0000259" key="11">
    <source>
        <dbReference type="PROSITE" id="PS50262"/>
    </source>
</evidence>
<feature type="region of interest" description="Disordered" evidence="10">
    <location>
        <begin position="321"/>
        <end position="349"/>
    </location>
</feature>
<reference evidence="12" key="1">
    <citation type="submission" date="2023-05" db="EMBL/GenBank/DDBJ databases">
        <authorList>
            <person name="Stuckert A."/>
        </authorList>
    </citation>
    <scope>NUCLEOTIDE SEQUENCE</scope>
</reference>
<dbReference type="EMBL" id="CATNWA010022064">
    <property type="protein sequence ID" value="CAI9624963.1"/>
    <property type="molecule type" value="Genomic_DNA"/>
</dbReference>
<evidence type="ECO:0000256" key="5">
    <source>
        <dbReference type="ARBA" id="ARBA00022989"/>
    </source>
</evidence>
<comment type="caution">
    <text evidence="12">The sequence shown here is derived from an EMBL/GenBank/DDBJ whole genome shotgun (WGS) entry which is preliminary data.</text>
</comment>
<evidence type="ECO:0000256" key="10">
    <source>
        <dbReference type="SAM" id="MobiDB-lite"/>
    </source>
</evidence>
<accession>A0ABN9HYN1</accession>
<dbReference type="SUPFAM" id="SSF81321">
    <property type="entry name" value="Family A G protein-coupled receptor-like"/>
    <property type="match status" value="1"/>
</dbReference>
<evidence type="ECO:0000313" key="12">
    <source>
        <dbReference type="EMBL" id="CAI9624963.1"/>
    </source>
</evidence>
<comment type="subcellular location">
    <subcellularLocation>
        <location evidence="9">Cell membrane</location>
        <topology evidence="9">Multi-pass membrane protein</topology>
    </subcellularLocation>
    <subcellularLocation>
        <location evidence="1">Membrane</location>
        <topology evidence="1">Multi-pass membrane protein</topology>
    </subcellularLocation>
</comment>
<proteinExistence type="inferred from homology"/>
<evidence type="ECO:0000256" key="7">
    <source>
        <dbReference type="ARBA" id="ARBA00023224"/>
    </source>
</evidence>
<dbReference type="Gene3D" id="1.20.1070.10">
    <property type="entry name" value="Rhodopsin 7-helix transmembrane proteins"/>
    <property type="match status" value="1"/>
</dbReference>
<evidence type="ECO:0000256" key="6">
    <source>
        <dbReference type="ARBA" id="ARBA00023136"/>
    </source>
</evidence>
<feature type="transmembrane region" description="Helical" evidence="9">
    <location>
        <begin position="60"/>
        <end position="78"/>
    </location>
</feature>
<name>A0ABN9HYN1_9NEOB</name>
<keyword evidence="13" id="KW-1185">Reference proteome</keyword>
<evidence type="ECO:0000313" key="13">
    <source>
        <dbReference type="Proteomes" id="UP001162483"/>
    </source>
</evidence>
<feature type="domain" description="G-protein coupled receptors family 1 profile" evidence="11">
    <location>
        <begin position="41"/>
        <end position="292"/>
    </location>
</feature>
<dbReference type="PANTHER" id="PTHR26450:SF87">
    <property type="entry name" value="OLFACTORY RECEPTOR 51F2"/>
    <property type="match status" value="1"/>
</dbReference>
<dbReference type="InterPro" id="IPR000276">
    <property type="entry name" value="GPCR_Rhodpsn"/>
</dbReference>
<keyword evidence="7 8" id="KW-0807">Transducer</keyword>
<dbReference type="PRINTS" id="PR00245">
    <property type="entry name" value="OLFACTORYR"/>
</dbReference>
<evidence type="ECO:0000256" key="4">
    <source>
        <dbReference type="ARBA" id="ARBA00022725"/>
    </source>
</evidence>
<organism evidence="12 13">
    <name type="scientific">Staurois parvus</name>
    <dbReference type="NCBI Taxonomy" id="386267"/>
    <lineage>
        <taxon>Eukaryota</taxon>
        <taxon>Metazoa</taxon>
        <taxon>Chordata</taxon>
        <taxon>Craniata</taxon>
        <taxon>Vertebrata</taxon>
        <taxon>Euteleostomi</taxon>
        <taxon>Amphibia</taxon>
        <taxon>Batrachia</taxon>
        <taxon>Anura</taxon>
        <taxon>Neobatrachia</taxon>
        <taxon>Ranoidea</taxon>
        <taxon>Ranidae</taxon>
        <taxon>Staurois</taxon>
    </lineage>
</organism>
<keyword evidence="5 9" id="KW-1133">Transmembrane helix</keyword>
<dbReference type="InterPro" id="IPR000725">
    <property type="entry name" value="Olfact_rcpt"/>
</dbReference>
<keyword evidence="9" id="KW-1003">Cell membrane</keyword>
<feature type="transmembrane region" description="Helical" evidence="9">
    <location>
        <begin position="237"/>
        <end position="260"/>
    </location>
</feature>
<dbReference type="InterPro" id="IPR050402">
    <property type="entry name" value="OR51/52/56-like"/>
</dbReference>
<dbReference type="InterPro" id="IPR017452">
    <property type="entry name" value="GPCR_Rhodpsn_7TM"/>
</dbReference>
<keyword evidence="8" id="KW-0297">G-protein coupled receptor</keyword>
<feature type="transmembrane region" description="Helical" evidence="9">
    <location>
        <begin position="132"/>
        <end position="157"/>
    </location>
</feature>
<keyword evidence="8" id="KW-0675">Receptor</keyword>
<protein>
    <recommendedName>
        <fullName evidence="9">Olfactory receptor</fullName>
    </recommendedName>
</protein>
<dbReference type="PRINTS" id="PR00237">
    <property type="entry name" value="GPCRRHODOPSN"/>
</dbReference>
<gene>
    <name evidence="12" type="ORF">SPARVUS_LOCUS16790937</name>
</gene>
<dbReference type="PANTHER" id="PTHR26450">
    <property type="entry name" value="OLFACTORY RECEPTOR 56B1-RELATED"/>
    <property type="match status" value="1"/>
</dbReference>
<keyword evidence="4 9" id="KW-0552">Olfaction</keyword>
<dbReference type="PROSITE" id="PS00237">
    <property type="entry name" value="G_PROTEIN_RECEP_F1_1"/>
    <property type="match status" value="1"/>
</dbReference>
<evidence type="ECO:0000256" key="3">
    <source>
        <dbReference type="ARBA" id="ARBA00022692"/>
    </source>
</evidence>
<evidence type="ECO:0000256" key="8">
    <source>
        <dbReference type="RuleBase" id="RU000688"/>
    </source>
</evidence>
<feature type="transmembrane region" description="Helical" evidence="9">
    <location>
        <begin position="197"/>
        <end position="225"/>
    </location>
</feature>
<keyword evidence="2 9" id="KW-0716">Sensory transduction</keyword>
<evidence type="ECO:0000256" key="2">
    <source>
        <dbReference type="ARBA" id="ARBA00022606"/>
    </source>
</evidence>
<keyword evidence="6 9" id="KW-0472">Membrane</keyword>